<dbReference type="PANTHER" id="PTHR34599">
    <property type="entry name" value="PEROXIDASE-RELATED"/>
    <property type="match status" value="1"/>
</dbReference>
<keyword evidence="3" id="KW-1185">Reference proteome</keyword>
<feature type="region of interest" description="Disordered" evidence="1">
    <location>
        <begin position="1"/>
        <end position="31"/>
    </location>
</feature>
<name>A0AAE4AUE1_9HYPH</name>
<sequence>MGFPDPKRREDAVWRRNEATRLSTEVEHPEQERVSEKSPFIFSFTKGLFHLDSGLLADPQHFEDFRTGTQSSDPAVFADVPLNCAAWTIKDQNGLIEFRQWESPTAGFAYVLEGPDPLALTMPAAPAPGSAELAAEMAEVYQMALFRDEPIAAFMDESLIGGLQGLSAPQKKDLKASHGKAANAADRLSAMRWFAGTDHQLDTCAGDIRPRRRFGHAQTPGNMFRGLGEDGWPTPFLSQFMIAGTGERDTGMVRFGNQRIDQRVRVAKPGRDYMTTWYDWLDVQNALNARKRYEPDPNDEDKETEFVPGAYRYMSRLRDMATYVHDDALYQAYLNAALMLLGEKYPFDPGIPYHDASDNAVSRKNQEPFALFGGPHLLTLVTEVSSRALKAVRLQKFSVHRRMRPEAAGALFHTIYTGYDPNREHESKPWPYEGDTSEARARRELGRTLATYTFPDGNGLDPKLDEILQEVANKHCTRLLPMAFPEGSPMHPAYGAGHATVAGACVTLLKAFFNMENPKARGTPAYLVPPEGEALVPSPGNNADDVKIDLLSLKMEKGLTLEGELNKLMWNISNARNIAGVHYFTDYIESALLGEAITIGILREQMLAYDPREHVSMTVPLLVPRKLPKVLLNGSSINPHRDVAAVRIDRHGHLHEALPTPGRA</sequence>
<dbReference type="InterPro" id="IPR016119">
    <property type="entry name" value="Br/Cl_peroxidase_C"/>
</dbReference>
<evidence type="ECO:0000313" key="2">
    <source>
        <dbReference type="EMBL" id="MDQ0317295.1"/>
    </source>
</evidence>
<organism evidence="2 3">
    <name type="scientific">Amorphus orientalis</name>
    <dbReference type="NCBI Taxonomy" id="649198"/>
    <lineage>
        <taxon>Bacteria</taxon>
        <taxon>Pseudomonadati</taxon>
        <taxon>Pseudomonadota</taxon>
        <taxon>Alphaproteobacteria</taxon>
        <taxon>Hyphomicrobiales</taxon>
        <taxon>Amorphaceae</taxon>
        <taxon>Amorphus</taxon>
    </lineage>
</organism>
<comment type="caution">
    <text evidence="2">The sequence shown here is derived from an EMBL/GenBank/DDBJ whole genome shotgun (WGS) entry which is preliminary data.</text>
</comment>
<dbReference type="Gene3D" id="1.10.606.10">
    <property type="entry name" value="Vanadium-containing Chloroperoxidase, domain 2"/>
    <property type="match status" value="1"/>
</dbReference>
<dbReference type="AlphaFoldDB" id="A0AAE4AUE1"/>
<dbReference type="EMBL" id="JAUSUL010000005">
    <property type="protein sequence ID" value="MDQ0317295.1"/>
    <property type="molecule type" value="Genomic_DNA"/>
</dbReference>
<dbReference type="Proteomes" id="UP001229244">
    <property type="component" value="Unassembled WGS sequence"/>
</dbReference>
<reference evidence="2" key="1">
    <citation type="submission" date="2023-07" db="EMBL/GenBank/DDBJ databases">
        <title>Genomic Encyclopedia of Type Strains, Phase IV (KMG-IV): sequencing the most valuable type-strain genomes for metagenomic binning, comparative biology and taxonomic classification.</title>
        <authorList>
            <person name="Goeker M."/>
        </authorList>
    </citation>
    <scope>NUCLEOTIDE SEQUENCE</scope>
    <source>
        <strain evidence="2">DSM 21202</strain>
    </source>
</reference>
<gene>
    <name evidence="2" type="ORF">J2S73_003779</name>
</gene>
<dbReference type="PANTHER" id="PTHR34599:SF1">
    <property type="entry name" value="PHOSPHATIDIC ACID PHOSPHATASE TYPE 2_HALOPEROXIDASE DOMAIN-CONTAINING PROTEIN"/>
    <property type="match status" value="1"/>
</dbReference>
<evidence type="ECO:0008006" key="4">
    <source>
        <dbReference type="Google" id="ProtNLM"/>
    </source>
</evidence>
<proteinExistence type="predicted"/>
<dbReference type="SUPFAM" id="SSF48317">
    <property type="entry name" value="Acid phosphatase/Vanadium-dependent haloperoxidase"/>
    <property type="match status" value="1"/>
</dbReference>
<evidence type="ECO:0000313" key="3">
    <source>
        <dbReference type="Proteomes" id="UP001229244"/>
    </source>
</evidence>
<protein>
    <recommendedName>
        <fullName evidence="4">Phosphatidic acid phosphatase type 2/haloperoxidase domain-containing protein</fullName>
    </recommendedName>
</protein>
<dbReference type="RefSeq" id="WP_306887212.1">
    <property type="nucleotide sequence ID" value="NZ_JAUSUL010000005.1"/>
</dbReference>
<dbReference type="InterPro" id="IPR036938">
    <property type="entry name" value="PAP2/HPO_sf"/>
</dbReference>
<accession>A0AAE4AUE1</accession>
<dbReference type="InterPro" id="IPR052559">
    <property type="entry name" value="V-haloperoxidase"/>
</dbReference>
<dbReference type="GO" id="GO:0004601">
    <property type="term" value="F:peroxidase activity"/>
    <property type="evidence" value="ECO:0007669"/>
    <property type="project" value="InterPro"/>
</dbReference>
<evidence type="ECO:0000256" key="1">
    <source>
        <dbReference type="SAM" id="MobiDB-lite"/>
    </source>
</evidence>